<dbReference type="Proteomes" id="UP001281761">
    <property type="component" value="Unassembled WGS sequence"/>
</dbReference>
<reference evidence="1 2" key="1">
    <citation type="journal article" date="2022" name="bioRxiv">
        <title>Genomics of Preaxostyla Flagellates Illuminates Evolutionary Transitions and the Path Towards Mitochondrial Loss.</title>
        <authorList>
            <person name="Novak L.V.F."/>
            <person name="Treitli S.C."/>
            <person name="Pyrih J."/>
            <person name="Halakuc P."/>
            <person name="Pipaliya S.V."/>
            <person name="Vacek V."/>
            <person name="Brzon O."/>
            <person name="Soukal P."/>
            <person name="Eme L."/>
            <person name="Dacks J.B."/>
            <person name="Karnkowska A."/>
            <person name="Elias M."/>
            <person name="Hampl V."/>
        </authorList>
    </citation>
    <scope>NUCLEOTIDE SEQUENCE [LARGE SCALE GENOMIC DNA]</scope>
    <source>
        <strain evidence="1">NAU3</strain>
        <tissue evidence="1">Gut</tissue>
    </source>
</reference>
<keyword evidence="2" id="KW-1185">Reference proteome</keyword>
<accession>A0ABQ9Y9Z6</accession>
<gene>
    <name evidence="1" type="ORF">BLNAU_4460</name>
</gene>
<organism evidence="1 2">
    <name type="scientific">Blattamonas nauphoetae</name>
    <dbReference type="NCBI Taxonomy" id="2049346"/>
    <lineage>
        <taxon>Eukaryota</taxon>
        <taxon>Metamonada</taxon>
        <taxon>Preaxostyla</taxon>
        <taxon>Oxymonadida</taxon>
        <taxon>Blattamonas</taxon>
    </lineage>
</organism>
<evidence type="ECO:0000313" key="1">
    <source>
        <dbReference type="EMBL" id="KAK2960562.1"/>
    </source>
</evidence>
<name>A0ABQ9Y9Z6_9EUKA</name>
<proteinExistence type="predicted"/>
<protein>
    <submittedName>
        <fullName evidence="1">Uncharacterized protein</fullName>
    </submittedName>
</protein>
<dbReference type="EMBL" id="JARBJD010000022">
    <property type="protein sequence ID" value="KAK2960562.1"/>
    <property type="molecule type" value="Genomic_DNA"/>
</dbReference>
<evidence type="ECO:0000313" key="2">
    <source>
        <dbReference type="Proteomes" id="UP001281761"/>
    </source>
</evidence>
<sequence>MRQLMETNIIAEILAILKGSTLHLPHKETIRTHLLAIIPFLLRIGLPRWMRILNLHTRSDQIPVRETVLKHVILPSKWYIRELLANRYSIAKSEDQKNFVSFQICLALTSVYYPPITIAFVEADNAVSRVIIDLSFTVKDWHNKAGDDHYYLDRLLMSLFVEGIQDEIEQQTATDCVDYAEDISNYSETFIWGLGGNLPLNPDPD</sequence>
<comment type="caution">
    <text evidence="1">The sequence shown here is derived from an EMBL/GenBank/DDBJ whole genome shotgun (WGS) entry which is preliminary data.</text>
</comment>